<evidence type="ECO:0000313" key="1">
    <source>
        <dbReference type="EMBL" id="ACL54743.1"/>
    </source>
</evidence>
<reference evidence="1" key="2">
    <citation type="submission" date="2012-06" db="EMBL/GenBank/DDBJ databases">
        <authorList>
            <person name="Yu Y."/>
            <person name="Currie J."/>
            <person name="Lomeli R."/>
            <person name="Angelova A."/>
            <person name="Collura K."/>
            <person name="Wissotski M."/>
            <person name="Campos D."/>
            <person name="Kudrna D."/>
            <person name="Golser W."/>
            <person name="Ashely E."/>
            <person name="Descour A."/>
            <person name="Fernandes J."/>
            <person name="Soderlund C."/>
            <person name="Walbot V."/>
        </authorList>
    </citation>
    <scope>NUCLEOTIDE SEQUENCE</scope>
    <source>
        <strain evidence="1">B73</strain>
    </source>
</reference>
<dbReference type="AlphaFoldDB" id="B8A3J4"/>
<accession>B8A3J4</accession>
<protein>
    <submittedName>
        <fullName evidence="1">Uncharacterized protein</fullName>
    </submittedName>
</protein>
<dbReference type="EMBL" id="BT056136">
    <property type="protein sequence ID" value="ACL54743.1"/>
    <property type="molecule type" value="mRNA"/>
</dbReference>
<dbReference type="HOGENOM" id="CLU_2187769_0_0_1"/>
<organism evidence="1">
    <name type="scientific">Zea mays</name>
    <name type="common">Maize</name>
    <dbReference type="NCBI Taxonomy" id="4577"/>
    <lineage>
        <taxon>Eukaryota</taxon>
        <taxon>Viridiplantae</taxon>
        <taxon>Streptophyta</taxon>
        <taxon>Embryophyta</taxon>
        <taxon>Tracheophyta</taxon>
        <taxon>Spermatophyta</taxon>
        <taxon>Magnoliopsida</taxon>
        <taxon>Liliopsida</taxon>
        <taxon>Poales</taxon>
        <taxon>Poaceae</taxon>
        <taxon>PACMAD clade</taxon>
        <taxon>Panicoideae</taxon>
        <taxon>Andropogonodae</taxon>
        <taxon>Andropogoneae</taxon>
        <taxon>Tripsacinae</taxon>
        <taxon>Zea</taxon>
    </lineage>
</organism>
<sequence>MDHWRGQPVMSIACPHPARPSCHRPQMHPAPCPFAHWRPGTHLLHYPAHQLHAYTSPALLLLWCLRIMRCLGFRLWRQSLRLQSYLWFCHDRFAEPRHRRRRPSAPSRP</sequence>
<name>B8A3J4_MAIZE</name>
<proteinExistence type="evidence at transcript level"/>
<reference evidence="1" key="1">
    <citation type="journal article" date="2009" name="PLoS Genet.">
        <title>Sequencing, mapping, and analysis of 27,455 maize full-length cDNAs.</title>
        <authorList>
            <person name="Soderlund C."/>
            <person name="Descour A."/>
            <person name="Kudrna D."/>
            <person name="Bomhoff M."/>
            <person name="Boyd L."/>
            <person name="Currie J."/>
            <person name="Angelova A."/>
            <person name="Collura K."/>
            <person name="Wissotski M."/>
            <person name="Ashley E."/>
            <person name="Morrow D."/>
            <person name="Fernandes J."/>
            <person name="Walbot V."/>
            <person name="Yu Y."/>
        </authorList>
    </citation>
    <scope>NUCLEOTIDE SEQUENCE</scope>
    <source>
        <strain evidence="1">B73</strain>
    </source>
</reference>